<keyword evidence="5" id="KW-1185">Reference proteome</keyword>
<evidence type="ECO:0000259" key="3">
    <source>
        <dbReference type="PROSITE" id="PS51462"/>
    </source>
</evidence>
<dbReference type="STRING" id="389348.PNK_1560"/>
<gene>
    <name evidence="4" type="ORF">PNK_1560</name>
</gene>
<keyword evidence="2 4" id="KW-0378">Hydrolase</keyword>
<sequence length="146" mass="17036">MSFRISVESVIYRHLQDMPGEVLLVKRASDCRVAPNVWNVPAGKVDFLERTYEAVVRETSEETGLKVKVVQLLSEDAFEIRVGDDKAYRNMFTYLTQATDNDQEVKLNKEHTQFKWVTEKEIHSEEYASLMPRLKQIILEVFKSHE</sequence>
<evidence type="ECO:0000256" key="1">
    <source>
        <dbReference type="ARBA" id="ARBA00001946"/>
    </source>
</evidence>
<name>A0A0U5JEZ7_9BACT</name>
<feature type="domain" description="Nudix hydrolase" evidence="3">
    <location>
        <begin position="2"/>
        <end position="139"/>
    </location>
</feature>
<dbReference type="Proteomes" id="UP000069902">
    <property type="component" value="Chromosome cPNK"/>
</dbReference>
<dbReference type="AlphaFoldDB" id="A0A0U5JEZ7"/>
<dbReference type="GO" id="GO:0016787">
    <property type="term" value="F:hydrolase activity"/>
    <property type="evidence" value="ECO:0007669"/>
    <property type="project" value="UniProtKB-KW"/>
</dbReference>
<dbReference type="PANTHER" id="PTHR43046:SF14">
    <property type="entry name" value="MUTT_NUDIX FAMILY PROTEIN"/>
    <property type="match status" value="1"/>
</dbReference>
<evidence type="ECO:0000313" key="5">
    <source>
        <dbReference type="Proteomes" id="UP000069902"/>
    </source>
</evidence>
<dbReference type="InterPro" id="IPR015797">
    <property type="entry name" value="NUDIX_hydrolase-like_dom_sf"/>
</dbReference>
<protein>
    <submittedName>
        <fullName evidence="4">Putative nudix hydrolase</fullName>
    </submittedName>
</protein>
<dbReference type="Gene3D" id="3.90.79.10">
    <property type="entry name" value="Nucleoside Triphosphate Pyrophosphohydrolase"/>
    <property type="match status" value="1"/>
</dbReference>
<dbReference type="InterPro" id="IPR000086">
    <property type="entry name" value="NUDIX_hydrolase_dom"/>
</dbReference>
<proteinExistence type="predicted"/>
<comment type="cofactor">
    <cofactor evidence="1">
        <name>Mg(2+)</name>
        <dbReference type="ChEBI" id="CHEBI:18420"/>
    </cofactor>
</comment>
<organism evidence="4 5">
    <name type="scientific">Candidatus Protochlamydia naegleriophila</name>
    <dbReference type="NCBI Taxonomy" id="389348"/>
    <lineage>
        <taxon>Bacteria</taxon>
        <taxon>Pseudomonadati</taxon>
        <taxon>Chlamydiota</taxon>
        <taxon>Chlamydiia</taxon>
        <taxon>Parachlamydiales</taxon>
        <taxon>Parachlamydiaceae</taxon>
        <taxon>Candidatus Protochlamydia</taxon>
    </lineage>
</organism>
<dbReference type="InterPro" id="IPR020084">
    <property type="entry name" value="NUDIX_hydrolase_CS"/>
</dbReference>
<dbReference type="EMBL" id="LN879502">
    <property type="protein sequence ID" value="CUI17170.1"/>
    <property type="molecule type" value="Genomic_DNA"/>
</dbReference>
<evidence type="ECO:0000313" key="4">
    <source>
        <dbReference type="EMBL" id="CUI17170.1"/>
    </source>
</evidence>
<accession>A0A0U5JEZ7</accession>
<reference evidence="5" key="1">
    <citation type="submission" date="2015-09" db="EMBL/GenBank/DDBJ databases">
        <authorList>
            <person name="Bertelli C."/>
        </authorList>
    </citation>
    <scope>NUCLEOTIDE SEQUENCE [LARGE SCALE GENOMIC DNA]</scope>
    <source>
        <strain evidence="5">KNic</strain>
    </source>
</reference>
<dbReference type="PANTHER" id="PTHR43046">
    <property type="entry name" value="GDP-MANNOSE MANNOSYL HYDROLASE"/>
    <property type="match status" value="1"/>
</dbReference>
<dbReference type="PATRIC" id="fig|389348.3.peg.1747"/>
<dbReference type="KEGG" id="pnl:PNK_1560"/>
<dbReference type="InParanoid" id="A0A0U5JEZ7"/>
<evidence type="ECO:0000256" key="2">
    <source>
        <dbReference type="ARBA" id="ARBA00022801"/>
    </source>
</evidence>
<dbReference type="Pfam" id="PF00293">
    <property type="entry name" value="NUDIX"/>
    <property type="match status" value="1"/>
</dbReference>
<dbReference type="SUPFAM" id="SSF55811">
    <property type="entry name" value="Nudix"/>
    <property type="match status" value="1"/>
</dbReference>
<dbReference type="PROSITE" id="PS51462">
    <property type="entry name" value="NUDIX"/>
    <property type="match status" value="1"/>
</dbReference>
<dbReference type="PROSITE" id="PS00893">
    <property type="entry name" value="NUDIX_BOX"/>
    <property type="match status" value="1"/>
</dbReference>